<sequence>MNKIWLRKMIWSYIPLFLVVFSFLAFFFLQAMVEQNRKNAKESNEVFAAQLLQSVEVSLKTVDHMVIRELLNNKLLASYYEESDSSNVVLSYEVLKRVNELKQEVSLIDSFYLYRYSDGTIFSGSMQNKLDQFEDREFARSMSGMSARPNWTNIRRYQEFSFQNPRQVISVVHEVPVNSGTQGLFVINIDISSFRATVSSLYNESSTFVNIFDRQGNPIYADNLQQARKVMASLKSSYTGWSIESGMNSGLLASSTSAFSSVWFAVGVLVFICGLVLIIYITRANYKPLEELVVKLNHTLFSSGGSAVSLAADEFAFIESAINNFAAQSKLAEREFSKAAVLKRKNAFSIMIYGDHEQRDAAEASPFEGLSLPTYHALKAVVIEVDNPEQTFFTYSGRDRSLFKFVISSVVNEMVQQRGMAVWLEWTSPTHLTGILFVDEQQDLTPIYESIIDWVAKNLKFTVTIGVGRSSSSLEKVRLSYEEACSLLHFKAVLGTNRIIRYTDAQNQQQKDAHEHLRTIHEISTAFRQADEGWRKLFRTFFDDIRADKPTKAEIVKLMNYMLAHLELHLSSSSREEYQMIRQALEEARQKMESFDTLDEMSEALYVTLDASVKKLQEVRESRHHYHMLQDVKEYIEREYANPDLSLDYLSEKFSISAKYLSRLFKESFGENFLDSLMSIRIGIAKELLLQNQDSVQEVGEKVGYPNAATFRRVFRKVEGVSPQDYRSRSHHEQNDSARRQP</sequence>
<keyword evidence="5" id="KW-0812">Transmembrane</keyword>
<dbReference type="Gene3D" id="1.10.10.60">
    <property type="entry name" value="Homeodomain-like"/>
    <property type="match status" value="2"/>
</dbReference>
<dbReference type="PANTHER" id="PTHR43280:SF28">
    <property type="entry name" value="HTH-TYPE TRANSCRIPTIONAL ACTIVATOR RHAS"/>
    <property type="match status" value="1"/>
</dbReference>
<accession>A0A2N5N8Y4</accession>
<dbReference type="InterPro" id="IPR018062">
    <property type="entry name" value="HTH_AraC-typ_CS"/>
</dbReference>
<dbReference type="InterPro" id="IPR018060">
    <property type="entry name" value="HTH_AraC"/>
</dbReference>
<dbReference type="InterPro" id="IPR020449">
    <property type="entry name" value="Tscrpt_reg_AraC-type_HTH"/>
</dbReference>
<comment type="caution">
    <text evidence="7">The sequence shown here is derived from an EMBL/GenBank/DDBJ whole genome shotgun (WGS) entry which is preliminary data.</text>
</comment>
<dbReference type="SMART" id="SM00342">
    <property type="entry name" value="HTH_ARAC"/>
    <property type="match status" value="1"/>
</dbReference>
<keyword evidence="3" id="KW-0804">Transcription</keyword>
<evidence type="ECO:0000256" key="2">
    <source>
        <dbReference type="ARBA" id="ARBA00023125"/>
    </source>
</evidence>
<dbReference type="Pfam" id="PF17853">
    <property type="entry name" value="GGDEF_2"/>
    <property type="match status" value="1"/>
</dbReference>
<feature type="region of interest" description="Disordered" evidence="4">
    <location>
        <begin position="721"/>
        <end position="742"/>
    </location>
</feature>
<dbReference type="PANTHER" id="PTHR43280">
    <property type="entry name" value="ARAC-FAMILY TRANSCRIPTIONAL REGULATOR"/>
    <property type="match status" value="1"/>
</dbReference>
<feature type="transmembrane region" description="Helical" evidence="5">
    <location>
        <begin position="262"/>
        <end position="281"/>
    </location>
</feature>
<evidence type="ECO:0000256" key="5">
    <source>
        <dbReference type="SAM" id="Phobius"/>
    </source>
</evidence>
<dbReference type="AlphaFoldDB" id="A0A2N5N8Y4"/>
<dbReference type="InterPro" id="IPR009057">
    <property type="entry name" value="Homeodomain-like_sf"/>
</dbReference>
<dbReference type="InterPro" id="IPR041522">
    <property type="entry name" value="CdaR_GGDEF"/>
</dbReference>
<dbReference type="PROSITE" id="PS00041">
    <property type="entry name" value="HTH_ARAC_FAMILY_1"/>
    <property type="match status" value="1"/>
</dbReference>
<keyword evidence="5" id="KW-0472">Membrane</keyword>
<evidence type="ECO:0000256" key="3">
    <source>
        <dbReference type="ARBA" id="ARBA00023163"/>
    </source>
</evidence>
<reference evidence="7 8" key="1">
    <citation type="submission" date="2017-05" db="EMBL/GenBank/DDBJ databases">
        <title>Functional genome analysis of Paenibacillus pasadenensis strain R16: insights on endophytic life style and antifungal activity.</title>
        <authorList>
            <person name="Passera A."/>
            <person name="Marcolungo L."/>
            <person name="Casati P."/>
            <person name="Brasca M."/>
            <person name="Quaglino F."/>
            <person name="Delledonne M."/>
        </authorList>
    </citation>
    <scope>NUCLEOTIDE SEQUENCE [LARGE SCALE GENOMIC DNA]</scope>
    <source>
        <strain evidence="7 8">R16</strain>
    </source>
</reference>
<dbReference type="RefSeq" id="WP_028597610.1">
    <property type="nucleotide sequence ID" value="NZ_BIMM01000001.1"/>
</dbReference>
<keyword evidence="2" id="KW-0238">DNA-binding</keyword>
<name>A0A2N5N8Y4_9BACL</name>
<feature type="domain" description="HTH araC/xylS-type" evidence="6">
    <location>
        <begin position="630"/>
        <end position="729"/>
    </location>
</feature>
<gene>
    <name evidence="7" type="ORF">B8V81_1016</name>
</gene>
<evidence type="ECO:0000256" key="1">
    <source>
        <dbReference type="ARBA" id="ARBA00023015"/>
    </source>
</evidence>
<evidence type="ECO:0000259" key="6">
    <source>
        <dbReference type="PROSITE" id="PS01124"/>
    </source>
</evidence>
<evidence type="ECO:0000313" key="7">
    <source>
        <dbReference type="EMBL" id="PLT46792.1"/>
    </source>
</evidence>
<dbReference type="GO" id="GO:0003700">
    <property type="term" value="F:DNA-binding transcription factor activity"/>
    <property type="evidence" value="ECO:0007669"/>
    <property type="project" value="InterPro"/>
</dbReference>
<keyword evidence="8" id="KW-1185">Reference proteome</keyword>
<proteinExistence type="predicted"/>
<protein>
    <submittedName>
        <fullName evidence="7">Two-component response regulator yesN</fullName>
    </submittedName>
</protein>
<evidence type="ECO:0000256" key="4">
    <source>
        <dbReference type="SAM" id="MobiDB-lite"/>
    </source>
</evidence>
<feature type="compositionally biased region" description="Basic and acidic residues" evidence="4">
    <location>
        <begin position="726"/>
        <end position="742"/>
    </location>
</feature>
<keyword evidence="5" id="KW-1133">Transmembrane helix</keyword>
<dbReference type="SUPFAM" id="SSF46689">
    <property type="entry name" value="Homeodomain-like"/>
    <property type="match status" value="1"/>
</dbReference>
<dbReference type="Pfam" id="PF12833">
    <property type="entry name" value="HTH_18"/>
    <property type="match status" value="1"/>
</dbReference>
<dbReference type="EMBL" id="NFEZ01000003">
    <property type="protein sequence ID" value="PLT46792.1"/>
    <property type="molecule type" value="Genomic_DNA"/>
</dbReference>
<organism evidence="7 8">
    <name type="scientific">Paenibacillus pasadenensis</name>
    <dbReference type="NCBI Taxonomy" id="217090"/>
    <lineage>
        <taxon>Bacteria</taxon>
        <taxon>Bacillati</taxon>
        <taxon>Bacillota</taxon>
        <taxon>Bacilli</taxon>
        <taxon>Bacillales</taxon>
        <taxon>Paenibacillaceae</taxon>
        <taxon>Paenibacillus</taxon>
    </lineage>
</organism>
<dbReference type="Proteomes" id="UP000234789">
    <property type="component" value="Unassembled WGS sequence"/>
</dbReference>
<keyword evidence="1" id="KW-0805">Transcription regulation</keyword>
<dbReference type="PROSITE" id="PS01124">
    <property type="entry name" value="HTH_ARAC_FAMILY_2"/>
    <property type="match status" value="1"/>
</dbReference>
<evidence type="ECO:0000313" key="8">
    <source>
        <dbReference type="Proteomes" id="UP000234789"/>
    </source>
</evidence>
<dbReference type="GO" id="GO:0043565">
    <property type="term" value="F:sequence-specific DNA binding"/>
    <property type="evidence" value="ECO:0007669"/>
    <property type="project" value="InterPro"/>
</dbReference>
<dbReference type="PRINTS" id="PR00032">
    <property type="entry name" value="HTHARAC"/>
</dbReference>